<dbReference type="InterPro" id="IPR006260">
    <property type="entry name" value="TonB/TolA_C"/>
</dbReference>
<evidence type="ECO:0000256" key="6">
    <source>
        <dbReference type="ARBA" id="ARBA00022692"/>
    </source>
</evidence>
<feature type="domain" description="TonB C-terminal" evidence="11">
    <location>
        <begin position="155"/>
        <end position="245"/>
    </location>
</feature>
<reference evidence="12 13" key="1">
    <citation type="submission" date="2020-08" db="EMBL/GenBank/DDBJ databases">
        <title>Genomic Encyclopedia of Type Strains, Phase IV (KMG-IV): sequencing the most valuable type-strain genomes for metagenomic binning, comparative biology and taxonomic classification.</title>
        <authorList>
            <person name="Goeker M."/>
        </authorList>
    </citation>
    <scope>NUCLEOTIDE SEQUENCE [LARGE SCALE GENOMIC DNA]</scope>
    <source>
        <strain evidence="12 13">DSM 27026</strain>
    </source>
</reference>
<protein>
    <submittedName>
        <fullName evidence="12">TonB family protein</fullName>
    </submittedName>
</protein>
<comment type="similarity">
    <text evidence="2">Belongs to the TonB family.</text>
</comment>
<comment type="subcellular location">
    <subcellularLocation>
        <location evidence="1">Cell inner membrane</location>
        <topology evidence="1">Single-pass membrane protein</topology>
        <orientation evidence="1">Periplasmic side</orientation>
    </subcellularLocation>
</comment>
<dbReference type="GO" id="GO:0015031">
    <property type="term" value="P:protein transport"/>
    <property type="evidence" value="ECO:0007669"/>
    <property type="project" value="UniProtKB-KW"/>
</dbReference>
<feature type="region of interest" description="Disordered" evidence="10">
    <location>
        <begin position="82"/>
        <end position="153"/>
    </location>
</feature>
<dbReference type="InterPro" id="IPR037682">
    <property type="entry name" value="TonB_C"/>
</dbReference>
<evidence type="ECO:0000256" key="9">
    <source>
        <dbReference type="ARBA" id="ARBA00023136"/>
    </source>
</evidence>
<keyword evidence="8" id="KW-1133">Transmembrane helix</keyword>
<keyword evidence="4" id="KW-1003">Cell membrane</keyword>
<gene>
    <name evidence="12" type="ORF">HNP71_001395</name>
</gene>
<evidence type="ECO:0000256" key="5">
    <source>
        <dbReference type="ARBA" id="ARBA00022519"/>
    </source>
</evidence>
<evidence type="ECO:0000259" key="11">
    <source>
        <dbReference type="PROSITE" id="PS52015"/>
    </source>
</evidence>
<evidence type="ECO:0000256" key="1">
    <source>
        <dbReference type="ARBA" id="ARBA00004383"/>
    </source>
</evidence>
<evidence type="ECO:0000256" key="7">
    <source>
        <dbReference type="ARBA" id="ARBA00022927"/>
    </source>
</evidence>
<organism evidence="12 13">
    <name type="scientific">Acidocella aromatica</name>
    <dbReference type="NCBI Taxonomy" id="1303579"/>
    <lineage>
        <taxon>Bacteria</taxon>
        <taxon>Pseudomonadati</taxon>
        <taxon>Pseudomonadota</taxon>
        <taxon>Alphaproteobacteria</taxon>
        <taxon>Acetobacterales</taxon>
        <taxon>Acidocellaceae</taxon>
        <taxon>Acidocella</taxon>
    </lineage>
</organism>
<proteinExistence type="inferred from homology"/>
<evidence type="ECO:0000256" key="8">
    <source>
        <dbReference type="ARBA" id="ARBA00022989"/>
    </source>
</evidence>
<evidence type="ECO:0000256" key="3">
    <source>
        <dbReference type="ARBA" id="ARBA00022448"/>
    </source>
</evidence>
<dbReference type="EMBL" id="JACHFJ010000004">
    <property type="protein sequence ID" value="MBB5373137.1"/>
    <property type="molecule type" value="Genomic_DNA"/>
</dbReference>
<dbReference type="Proteomes" id="UP000553706">
    <property type="component" value="Unassembled WGS sequence"/>
</dbReference>
<keyword evidence="6" id="KW-0812">Transmembrane</keyword>
<keyword evidence="13" id="KW-1185">Reference proteome</keyword>
<evidence type="ECO:0000256" key="2">
    <source>
        <dbReference type="ARBA" id="ARBA00006555"/>
    </source>
</evidence>
<dbReference type="PROSITE" id="PS52015">
    <property type="entry name" value="TONB_CTD"/>
    <property type="match status" value="1"/>
</dbReference>
<evidence type="ECO:0000313" key="13">
    <source>
        <dbReference type="Proteomes" id="UP000553706"/>
    </source>
</evidence>
<dbReference type="Gene3D" id="3.30.1150.10">
    <property type="match status" value="1"/>
</dbReference>
<feature type="compositionally biased region" description="Pro residues" evidence="10">
    <location>
        <begin position="115"/>
        <end position="133"/>
    </location>
</feature>
<keyword evidence="5" id="KW-0997">Cell inner membrane</keyword>
<sequence length="245" mass="26339">MTASQRTRPLAPEIRAQKTGLRAWGDARFPRLSLPLSYDWEAGIVSAGLHVATLVLVLALVVLRLPPPPDESVVEVIPEAPPQGEAQPQATPPVPQPPQPKLTASMAQTPDDALPLPPPAAPPRPVPPRPTPQPQARTQGSHVPAPHRGTQEVRITRPASPDASNVVPDYSEQARMAGEQGEVHFVVSITPWGSVNNVSVTGSSGYPDLDDSVRMAALQWHFHPAQINGKPVASTLKLWVRFEPQ</sequence>
<keyword evidence="9" id="KW-0472">Membrane</keyword>
<feature type="compositionally biased region" description="Pro residues" evidence="10">
    <location>
        <begin position="90"/>
        <end position="100"/>
    </location>
</feature>
<dbReference type="Pfam" id="PF03544">
    <property type="entry name" value="TonB_C"/>
    <property type="match status" value="1"/>
</dbReference>
<dbReference type="PANTHER" id="PTHR33446">
    <property type="entry name" value="PROTEIN TONB-RELATED"/>
    <property type="match status" value="1"/>
</dbReference>
<dbReference type="NCBIfam" id="TIGR01352">
    <property type="entry name" value="tonB_Cterm"/>
    <property type="match status" value="1"/>
</dbReference>
<name>A0A840VE35_9PROT</name>
<dbReference type="GO" id="GO:0055085">
    <property type="term" value="P:transmembrane transport"/>
    <property type="evidence" value="ECO:0007669"/>
    <property type="project" value="InterPro"/>
</dbReference>
<dbReference type="InterPro" id="IPR051045">
    <property type="entry name" value="TonB-dependent_transducer"/>
</dbReference>
<dbReference type="GO" id="GO:0005886">
    <property type="term" value="C:plasma membrane"/>
    <property type="evidence" value="ECO:0007669"/>
    <property type="project" value="UniProtKB-SubCell"/>
</dbReference>
<evidence type="ECO:0000256" key="4">
    <source>
        <dbReference type="ARBA" id="ARBA00022475"/>
    </source>
</evidence>
<keyword evidence="7" id="KW-0653">Protein transport</keyword>
<dbReference type="SUPFAM" id="SSF74653">
    <property type="entry name" value="TolA/TonB C-terminal domain"/>
    <property type="match status" value="1"/>
</dbReference>
<accession>A0A840VE35</accession>
<dbReference type="RefSeq" id="WP_183266152.1">
    <property type="nucleotide sequence ID" value="NZ_JACHFJ010000004.1"/>
</dbReference>
<evidence type="ECO:0000313" key="12">
    <source>
        <dbReference type="EMBL" id="MBB5373137.1"/>
    </source>
</evidence>
<comment type="caution">
    <text evidence="12">The sequence shown here is derived from an EMBL/GenBank/DDBJ whole genome shotgun (WGS) entry which is preliminary data.</text>
</comment>
<evidence type="ECO:0000256" key="10">
    <source>
        <dbReference type="SAM" id="MobiDB-lite"/>
    </source>
</evidence>
<keyword evidence="3" id="KW-0813">Transport</keyword>
<dbReference type="AlphaFoldDB" id="A0A840VE35"/>